<dbReference type="eggNOG" id="COG0736">
    <property type="taxonomic scope" value="Bacteria"/>
</dbReference>
<feature type="binding site" evidence="8">
    <location>
        <position position="9"/>
    </location>
    <ligand>
        <name>Mg(2+)</name>
        <dbReference type="ChEBI" id="CHEBI:18420"/>
    </ligand>
</feature>
<keyword evidence="4 8" id="KW-0276">Fatty acid metabolism</keyword>
<comment type="subcellular location">
    <subcellularLocation>
        <location evidence="8">Cytoplasm</location>
    </subcellularLocation>
</comment>
<dbReference type="HAMAP" id="MF_00101">
    <property type="entry name" value="AcpS"/>
    <property type="match status" value="1"/>
</dbReference>
<comment type="similarity">
    <text evidence="8">Belongs to the P-Pant transferase superfamily. AcpS family.</text>
</comment>
<dbReference type="GO" id="GO:0008897">
    <property type="term" value="F:holo-[acyl-carrier-protein] synthase activity"/>
    <property type="evidence" value="ECO:0007669"/>
    <property type="project" value="UniProtKB-UniRule"/>
</dbReference>
<accession>A0A0H4WQ50</accession>
<dbReference type="SUPFAM" id="SSF56214">
    <property type="entry name" value="4'-phosphopantetheinyl transferase"/>
    <property type="match status" value="1"/>
</dbReference>
<keyword evidence="8" id="KW-0963">Cytoplasm</keyword>
<dbReference type="Gene3D" id="3.90.470.20">
    <property type="entry name" value="4'-phosphopantetheinyl transferase domain"/>
    <property type="match status" value="1"/>
</dbReference>
<protein>
    <recommendedName>
        <fullName evidence="8">Holo-[acyl-carrier-protein] synthase</fullName>
        <shortName evidence="8">Holo-ACP synthase</shortName>
        <ecNumber evidence="8">2.7.8.7</ecNumber>
    </recommendedName>
    <alternativeName>
        <fullName evidence="8">4'-phosphopantetheinyl transferase AcpS</fullName>
    </alternativeName>
</protein>
<dbReference type="Pfam" id="PF01648">
    <property type="entry name" value="ACPS"/>
    <property type="match status" value="1"/>
</dbReference>
<dbReference type="RefSeq" id="WP_002638637.1">
    <property type="nucleotide sequence ID" value="NZ_CP012109.1"/>
</dbReference>
<evidence type="ECO:0000256" key="1">
    <source>
        <dbReference type="ARBA" id="ARBA00022516"/>
    </source>
</evidence>
<dbReference type="InterPro" id="IPR002582">
    <property type="entry name" value="ACPS"/>
</dbReference>
<proteinExistence type="inferred from homology"/>
<evidence type="ECO:0000256" key="6">
    <source>
        <dbReference type="ARBA" id="ARBA00023098"/>
    </source>
</evidence>
<keyword evidence="2 8" id="KW-0808">Transferase</keyword>
<dbReference type="InterPro" id="IPR008278">
    <property type="entry name" value="4-PPantetheinyl_Trfase_dom"/>
</dbReference>
<comment type="function">
    <text evidence="8">Transfers the 4'-phosphopantetheine moiety from coenzyme A to a Ser of acyl-carrier-protein.</text>
</comment>
<name>A0A0H4WQ50_9BACT</name>
<dbReference type="Proteomes" id="UP000009026">
    <property type="component" value="Chromosome"/>
</dbReference>
<evidence type="ECO:0000256" key="4">
    <source>
        <dbReference type="ARBA" id="ARBA00022832"/>
    </source>
</evidence>
<gene>
    <name evidence="8" type="primary">acpS</name>
    <name evidence="10" type="ORF">A176_002553</name>
</gene>
<dbReference type="GO" id="GO:0000287">
    <property type="term" value="F:magnesium ion binding"/>
    <property type="evidence" value="ECO:0007669"/>
    <property type="project" value="UniProtKB-UniRule"/>
</dbReference>
<reference evidence="10 11" key="1">
    <citation type="journal article" date="2016" name="PLoS ONE">
        <title>Complete Genome Sequence and Comparative Genomics of a Novel Myxobacterium Myxococcus hansupus.</title>
        <authorList>
            <person name="Sharma G."/>
            <person name="Narwani T."/>
            <person name="Subramanian S."/>
        </authorList>
    </citation>
    <scope>NUCLEOTIDE SEQUENCE [LARGE SCALE GENOMIC DNA]</scope>
    <source>
        <strain evidence="11">mixupus</strain>
    </source>
</reference>
<evidence type="ECO:0000256" key="7">
    <source>
        <dbReference type="ARBA" id="ARBA00023160"/>
    </source>
</evidence>
<dbReference type="EC" id="2.7.8.7" evidence="8"/>
<sequence>MGIRGLGLDICSISRIQRILDGPRAEPFLNRVYTEAERALCGQRSDSASAYAARFAAKEALVKALGAPKGIRWKDMEVRRDGGAPYFALSGVAREVMDARGLEAFLALTHDADVAAATVVLQNQGD</sequence>
<dbReference type="PATRIC" id="fig|1297742.4.peg.2578"/>
<evidence type="ECO:0000259" key="9">
    <source>
        <dbReference type="Pfam" id="PF01648"/>
    </source>
</evidence>
<evidence type="ECO:0000256" key="8">
    <source>
        <dbReference type="HAMAP-Rule" id="MF_00101"/>
    </source>
</evidence>
<dbReference type="AlphaFoldDB" id="A0A0H4WQ50"/>
<dbReference type="InterPro" id="IPR004568">
    <property type="entry name" value="Ppantetheine-prot_Trfase_dom"/>
</dbReference>
<dbReference type="STRING" id="1297742.A176_002553"/>
<dbReference type="GO" id="GO:0006633">
    <property type="term" value="P:fatty acid biosynthetic process"/>
    <property type="evidence" value="ECO:0007669"/>
    <property type="project" value="UniProtKB-UniRule"/>
</dbReference>
<keyword evidence="1 8" id="KW-0444">Lipid biosynthesis</keyword>
<dbReference type="NCBIfam" id="TIGR00556">
    <property type="entry name" value="pantethn_trn"/>
    <property type="match status" value="1"/>
</dbReference>
<keyword evidence="3 8" id="KW-0479">Metal-binding</keyword>
<keyword evidence="11" id="KW-1185">Reference proteome</keyword>
<dbReference type="EMBL" id="CP012109">
    <property type="protein sequence ID" value="AKQ65641.1"/>
    <property type="molecule type" value="Genomic_DNA"/>
</dbReference>
<dbReference type="NCBIfam" id="TIGR00516">
    <property type="entry name" value="acpS"/>
    <property type="match status" value="1"/>
</dbReference>
<comment type="cofactor">
    <cofactor evidence="8">
        <name>Mg(2+)</name>
        <dbReference type="ChEBI" id="CHEBI:18420"/>
    </cofactor>
</comment>
<keyword evidence="6 8" id="KW-0443">Lipid metabolism</keyword>
<feature type="binding site" evidence="8">
    <location>
        <position position="59"/>
    </location>
    <ligand>
        <name>Mg(2+)</name>
        <dbReference type="ChEBI" id="CHEBI:18420"/>
    </ligand>
</feature>
<dbReference type="KEGG" id="mym:A176_002553"/>
<evidence type="ECO:0000256" key="3">
    <source>
        <dbReference type="ARBA" id="ARBA00022723"/>
    </source>
</evidence>
<evidence type="ECO:0000313" key="11">
    <source>
        <dbReference type="Proteomes" id="UP000009026"/>
    </source>
</evidence>
<evidence type="ECO:0000256" key="5">
    <source>
        <dbReference type="ARBA" id="ARBA00022842"/>
    </source>
</evidence>
<keyword evidence="5 8" id="KW-0460">Magnesium</keyword>
<keyword evidence="7 8" id="KW-0275">Fatty acid biosynthesis</keyword>
<organism evidence="10 11">
    <name type="scientific">Pseudomyxococcus hansupus</name>
    <dbReference type="NCBI Taxonomy" id="1297742"/>
    <lineage>
        <taxon>Bacteria</taxon>
        <taxon>Pseudomonadati</taxon>
        <taxon>Myxococcota</taxon>
        <taxon>Myxococcia</taxon>
        <taxon>Myxococcales</taxon>
        <taxon>Cystobacterineae</taxon>
        <taxon>Myxococcaceae</taxon>
        <taxon>Pseudomyxococcus</taxon>
    </lineage>
</organism>
<dbReference type="OrthoDB" id="517356at2"/>
<evidence type="ECO:0000256" key="2">
    <source>
        <dbReference type="ARBA" id="ARBA00022679"/>
    </source>
</evidence>
<feature type="domain" description="4'-phosphopantetheinyl transferase" evidence="9">
    <location>
        <begin position="5"/>
        <end position="88"/>
    </location>
</feature>
<evidence type="ECO:0000313" key="10">
    <source>
        <dbReference type="EMBL" id="AKQ65641.1"/>
    </source>
</evidence>
<dbReference type="InterPro" id="IPR037143">
    <property type="entry name" value="4-PPantetheinyl_Trfase_dom_sf"/>
</dbReference>
<comment type="catalytic activity">
    <reaction evidence="8">
        <text>apo-[ACP] + CoA = holo-[ACP] + adenosine 3',5'-bisphosphate + H(+)</text>
        <dbReference type="Rhea" id="RHEA:12068"/>
        <dbReference type="Rhea" id="RHEA-COMP:9685"/>
        <dbReference type="Rhea" id="RHEA-COMP:9690"/>
        <dbReference type="ChEBI" id="CHEBI:15378"/>
        <dbReference type="ChEBI" id="CHEBI:29999"/>
        <dbReference type="ChEBI" id="CHEBI:57287"/>
        <dbReference type="ChEBI" id="CHEBI:58343"/>
        <dbReference type="ChEBI" id="CHEBI:64479"/>
        <dbReference type="EC" id="2.7.8.7"/>
    </reaction>
</comment>
<dbReference type="GO" id="GO:0005737">
    <property type="term" value="C:cytoplasm"/>
    <property type="evidence" value="ECO:0007669"/>
    <property type="project" value="UniProtKB-SubCell"/>
</dbReference>